<dbReference type="Gene3D" id="3.40.50.720">
    <property type="entry name" value="NAD(P)-binding Rossmann-like Domain"/>
    <property type="match status" value="1"/>
</dbReference>
<comment type="caution">
    <text evidence="2">The sequence shown here is derived from an EMBL/GenBank/DDBJ whole genome shotgun (WGS) entry which is preliminary data.</text>
</comment>
<evidence type="ECO:0000259" key="1">
    <source>
        <dbReference type="SMART" id="SM00829"/>
    </source>
</evidence>
<name>A0ABQ7H1M0_DUNSA</name>
<sequence>MPRAILCVGNGDPSLPLGAGVLELSPNHPSPSPMPGYLKILVSASSVNFADPLTVEGKYQVKIPTPFVPGSEASGTVVEVGSRESSFKPGDRVVSFHQGGAYADEMLVPELTTWKVPQGVDLTTSAAVPVVYGTADLALRHRAGIRQGQTVLVLGAGGGVGLAAVQISKVLGAKVVAVTQGAAKMAFLQSQGADVVIDLAHTTKDRPLSILVKQHIPKGVNVVIDPVGGALFNEALRSVAWGAHIVVIGFAGGGIPKIPANILLVKNTTVHGLYWGSYLQHQPAVLRSSMDILMQWLSEGKLHPHISHTFKLEELPMAFSTLLQRKAMGKVLVLGAAGEATAAGHAAAAAAAQQRSRL</sequence>
<evidence type="ECO:0000313" key="2">
    <source>
        <dbReference type="EMBL" id="KAF5840760.1"/>
    </source>
</evidence>
<dbReference type="InterPro" id="IPR011032">
    <property type="entry name" value="GroES-like_sf"/>
</dbReference>
<feature type="domain" description="Enoyl reductase (ER)" evidence="1">
    <location>
        <begin position="18"/>
        <end position="333"/>
    </location>
</feature>
<proteinExistence type="predicted"/>
<dbReference type="PANTHER" id="PTHR43677">
    <property type="entry name" value="SHORT-CHAIN DEHYDROGENASE/REDUCTASE"/>
    <property type="match status" value="1"/>
</dbReference>
<dbReference type="InterPro" id="IPR013149">
    <property type="entry name" value="ADH-like_C"/>
</dbReference>
<dbReference type="EMBL" id="MU069504">
    <property type="protein sequence ID" value="KAF5840760.1"/>
    <property type="molecule type" value="Genomic_DNA"/>
</dbReference>
<protein>
    <recommendedName>
        <fullName evidence="1">Enoyl reductase (ER) domain-containing protein</fullName>
    </recommendedName>
</protein>
<dbReference type="SMART" id="SM00829">
    <property type="entry name" value="PKS_ER"/>
    <property type="match status" value="1"/>
</dbReference>
<dbReference type="InterPro" id="IPR013154">
    <property type="entry name" value="ADH-like_N"/>
</dbReference>
<dbReference type="InterPro" id="IPR036291">
    <property type="entry name" value="NAD(P)-bd_dom_sf"/>
</dbReference>
<evidence type="ECO:0000313" key="3">
    <source>
        <dbReference type="Proteomes" id="UP000815325"/>
    </source>
</evidence>
<dbReference type="CDD" id="cd08241">
    <property type="entry name" value="QOR1"/>
    <property type="match status" value="1"/>
</dbReference>
<accession>A0ABQ7H1M0</accession>
<reference evidence="2" key="1">
    <citation type="submission" date="2017-08" db="EMBL/GenBank/DDBJ databases">
        <authorList>
            <person name="Polle J.E."/>
            <person name="Barry K."/>
            <person name="Cushman J."/>
            <person name="Schmutz J."/>
            <person name="Tran D."/>
            <person name="Hathwaick L.T."/>
            <person name="Yim W.C."/>
            <person name="Jenkins J."/>
            <person name="Mckie-Krisberg Z.M."/>
            <person name="Prochnik S."/>
            <person name="Lindquist E."/>
            <person name="Dockter R.B."/>
            <person name="Adam C."/>
            <person name="Molina H."/>
            <person name="Bunkerborg J."/>
            <person name="Jin E."/>
            <person name="Buchheim M."/>
            <person name="Magnuson J."/>
        </authorList>
    </citation>
    <scope>NUCLEOTIDE SEQUENCE</scope>
    <source>
        <strain evidence="2">CCAP 19/18</strain>
    </source>
</reference>
<dbReference type="PANTHER" id="PTHR43677:SF4">
    <property type="entry name" value="QUINONE OXIDOREDUCTASE-LIKE PROTEIN 2"/>
    <property type="match status" value="1"/>
</dbReference>
<dbReference type="SUPFAM" id="SSF50129">
    <property type="entry name" value="GroES-like"/>
    <property type="match status" value="1"/>
</dbReference>
<gene>
    <name evidence="2" type="ORF">DUNSADRAFT_15618</name>
</gene>
<dbReference type="PROSITE" id="PS01162">
    <property type="entry name" value="QOR_ZETA_CRYSTAL"/>
    <property type="match status" value="1"/>
</dbReference>
<dbReference type="Pfam" id="PF08240">
    <property type="entry name" value="ADH_N"/>
    <property type="match status" value="1"/>
</dbReference>
<dbReference type="InterPro" id="IPR020843">
    <property type="entry name" value="ER"/>
</dbReference>
<dbReference type="InterPro" id="IPR002364">
    <property type="entry name" value="Quin_OxRdtase/zeta-crystal_CS"/>
</dbReference>
<dbReference type="Gene3D" id="3.90.180.10">
    <property type="entry name" value="Medium-chain alcohol dehydrogenases, catalytic domain"/>
    <property type="match status" value="1"/>
</dbReference>
<dbReference type="Proteomes" id="UP000815325">
    <property type="component" value="Unassembled WGS sequence"/>
</dbReference>
<keyword evidence="3" id="KW-1185">Reference proteome</keyword>
<dbReference type="InterPro" id="IPR051397">
    <property type="entry name" value="Zn-ADH-like_protein"/>
</dbReference>
<dbReference type="Pfam" id="PF00107">
    <property type="entry name" value="ADH_zinc_N"/>
    <property type="match status" value="1"/>
</dbReference>
<dbReference type="SUPFAM" id="SSF51735">
    <property type="entry name" value="NAD(P)-binding Rossmann-fold domains"/>
    <property type="match status" value="1"/>
</dbReference>
<organism evidence="2 3">
    <name type="scientific">Dunaliella salina</name>
    <name type="common">Green alga</name>
    <name type="synonym">Protococcus salinus</name>
    <dbReference type="NCBI Taxonomy" id="3046"/>
    <lineage>
        <taxon>Eukaryota</taxon>
        <taxon>Viridiplantae</taxon>
        <taxon>Chlorophyta</taxon>
        <taxon>core chlorophytes</taxon>
        <taxon>Chlorophyceae</taxon>
        <taxon>CS clade</taxon>
        <taxon>Chlamydomonadales</taxon>
        <taxon>Dunaliellaceae</taxon>
        <taxon>Dunaliella</taxon>
    </lineage>
</organism>